<dbReference type="Pfam" id="PF00355">
    <property type="entry name" value="Rieske"/>
    <property type="match status" value="1"/>
</dbReference>
<dbReference type="InterPro" id="IPR001041">
    <property type="entry name" value="2Fe-2S_ferredoxin-type"/>
</dbReference>
<dbReference type="InterPro" id="IPR017941">
    <property type="entry name" value="Rieske_2Fe-2S"/>
</dbReference>
<keyword evidence="1" id="KW-0285">Flavoprotein</keyword>
<proteinExistence type="predicted"/>
<dbReference type="PROSITE" id="PS00197">
    <property type="entry name" value="2FE2S_FER_1"/>
    <property type="match status" value="1"/>
</dbReference>
<dbReference type="GO" id="GO:0051537">
    <property type="term" value="F:2 iron, 2 sulfur cluster binding"/>
    <property type="evidence" value="ECO:0007669"/>
    <property type="project" value="UniProtKB-KW"/>
</dbReference>
<evidence type="ECO:0000259" key="9">
    <source>
        <dbReference type="PROSITE" id="PS51384"/>
    </source>
</evidence>
<dbReference type="GO" id="GO:0008941">
    <property type="term" value="F:nitric oxide dioxygenase NAD(P)H activity"/>
    <property type="evidence" value="ECO:0007669"/>
    <property type="project" value="UniProtKB-EC"/>
</dbReference>
<evidence type="ECO:0000256" key="2">
    <source>
        <dbReference type="ARBA" id="ARBA00022714"/>
    </source>
</evidence>
<dbReference type="Pfam" id="PF00111">
    <property type="entry name" value="Fer2"/>
    <property type="match status" value="1"/>
</dbReference>
<accession>A0A5E6VX94</accession>
<dbReference type="Gene3D" id="3.10.20.30">
    <property type="match status" value="1"/>
</dbReference>
<dbReference type="InterPro" id="IPR006058">
    <property type="entry name" value="2Fe2S_fd_BS"/>
</dbReference>
<dbReference type="InterPro" id="IPR039261">
    <property type="entry name" value="FNR_nucleotide-bd"/>
</dbReference>
<evidence type="ECO:0000313" key="10">
    <source>
        <dbReference type="EMBL" id="VVN17716.1"/>
    </source>
</evidence>
<dbReference type="Gene3D" id="3.40.50.80">
    <property type="entry name" value="Nucleotide-binding domain of ferredoxin-NADP reductase (FNR) module"/>
    <property type="match status" value="1"/>
</dbReference>
<evidence type="ECO:0000256" key="3">
    <source>
        <dbReference type="ARBA" id="ARBA00022723"/>
    </source>
</evidence>
<dbReference type="PRINTS" id="PR00409">
    <property type="entry name" value="PHDIOXRDTASE"/>
</dbReference>
<keyword evidence="2" id="KW-0001">2Fe-2S</keyword>
<dbReference type="PANTHER" id="PTHR47354:SF1">
    <property type="entry name" value="CARNITINE MONOOXYGENASE REDUCTASE SUBUNIT"/>
    <property type="match status" value="1"/>
</dbReference>
<gene>
    <name evidence="10" type="primary">hmp_3</name>
    <name evidence="10" type="ORF">PS673_04135</name>
</gene>
<dbReference type="PROSITE" id="PS51085">
    <property type="entry name" value="2FE2S_FER_2"/>
    <property type="match status" value="1"/>
</dbReference>
<dbReference type="EMBL" id="CABVHB010000039">
    <property type="protein sequence ID" value="VVN17716.1"/>
    <property type="molecule type" value="Genomic_DNA"/>
</dbReference>
<keyword evidence="5" id="KW-0408">Iron</keyword>
<dbReference type="Gene3D" id="2.40.30.10">
    <property type="entry name" value="Translation factors"/>
    <property type="match status" value="1"/>
</dbReference>
<keyword evidence="3" id="KW-0479">Metal-binding</keyword>
<dbReference type="InterPro" id="IPR036010">
    <property type="entry name" value="2Fe-2S_ferredoxin-like_sf"/>
</dbReference>
<dbReference type="Pfam" id="PF00970">
    <property type="entry name" value="FAD_binding_6"/>
    <property type="match status" value="1"/>
</dbReference>
<feature type="domain" description="Rieske" evidence="8">
    <location>
        <begin position="8"/>
        <end position="113"/>
    </location>
</feature>
<dbReference type="PROSITE" id="PS51296">
    <property type="entry name" value="RIESKE"/>
    <property type="match status" value="1"/>
</dbReference>
<protein>
    <submittedName>
        <fullName evidence="10">Flavohemoprotein</fullName>
        <ecNumber evidence="10">1.14.12.17</ecNumber>
    </submittedName>
</protein>
<dbReference type="PANTHER" id="PTHR47354">
    <property type="entry name" value="NADH OXIDOREDUCTASE HCR"/>
    <property type="match status" value="1"/>
</dbReference>
<dbReference type="AlphaFoldDB" id="A0A5E6VX94"/>
<dbReference type="PROSITE" id="PS51384">
    <property type="entry name" value="FAD_FR"/>
    <property type="match status" value="1"/>
</dbReference>
<dbReference type="Proteomes" id="UP000344274">
    <property type="component" value="Unassembled WGS sequence"/>
</dbReference>
<dbReference type="InterPro" id="IPR036922">
    <property type="entry name" value="Rieske_2Fe-2S_sf"/>
</dbReference>
<dbReference type="SUPFAM" id="SSF52343">
    <property type="entry name" value="Ferredoxin reductase-like, C-terminal NADP-linked domain"/>
    <property type="match status" value="1"/>
</dbReference>
<evidence type="ECO:0000259" key="8">
    <source>
        <dbReference type="PROSITE" id="PS51296"/>
    </source>
</evidence>
<dbReference type="InterPro" id="IPR008333">
    <property type="entry name" value="Cbr1-like_FAD-bd_dom"/>
</dbReference>
<evidence type="ECO:0000256" key="6">
    <source>
        <dbReference type="ARBA" id="ARBA00023014"/>
    </source>
</evidence>
<reference evidence="10 11" key="1">
    <citation type="submission" date="2019-09" db="EMBL/GenBank/DDBJ databases">
        <authorList>
            <person name="Chandra G."/>
            <person name="Truman W A."/>
        </authorList>
    </citation>
    <scope>NUCLEOTIDE SEQUENCE [LARGE SCALE GENOMIC DNA]</scope>
    <source>
        <strain evidence="10">PS673</strain>
    </source>
</reference>
<dbReference type="CDD" id="cd03469">
    <property type="entry name" value="Rieske_RO_Alpha_N"/>
    <property type="match status" value="1"/>
</dbReference>
<dbReference type="GO" id="GO:0046872">
    <property type="term" value="F:metal ion binding"/>
    <property type="evidence" value="ECO:0007669"/>
    <property type="project" value="UniProtKB-KW"/>
</dbReference>
<organism evidence="10 11">
    <name type="scientific">Pseudomonas fluorescens</name>
    <dbReference type="NCBI Taxonomy" id="294"/>
    <lineage>
        <taxon>Bacteria</taxon>
        <taxon>Pseudomonadati</taxon>
        <taxon>Pseudomonadota</taxon>
        <taxon>Gammaproteobacteria</taxon>
        <taxon>Pseudomonadales</taxon>
        <taxon>Pseudomonadaceae</taxon>
        <taxon>Pseudomonas</taxon>
    </lineage>
</organism>
<evidence type="ECO:0000259" key="7">
    <source>
        <dbReference type="PROSITE" id="PS51085"/>
    </source>
</evidence>
<sequence length="583" mass="63956">MNMLDQTWYPVARADELTMRHVFQGQLHGVELALWRSDIGRVYAWENRCPHRSVRFTLGVNTGEKLRCQYHGWQYRSGDGRCTLIPAMSEVAPPSSLCARTFAATQVNGFVWVNLAAEDKASAEMTFLPSFEPLPLALRSLTFNASLDTVAAGLARYADGDRDALSGTSQVQRNDVEINLSWQTPSGERQVRFWLQPADEFKTIVHGSANLLGMGEPEALRWHNGLLTTLRRYVESRESPLARLPSAKPATSPRLIPIVQSTAQDSQLDGRTIIRTIVAERWNTAEEIAGFKLALPDGEHLDFEAGAHLDVHTPNGLVRQYSLVNAPDERDHLVIGVKLEPASRGGSRSLHESLQVGDSLTVSAPKNHFRLVPDVGGVLIAGGIGITPILAMSTALQHAGLPYALHYFTRSKEHVAFTDRLAGLDGLKLHTGLAVDATRDEVDRALREIGSDGHIYVCGPRPLIDLVCERASSIGIASAHVHFELFANEVSHDTDQPFRVRLQASGTEFVVPAGVSLADALKAHGIAVDTSCEQGVCGTCRIAVIDGDPEHRDVYLNEDEKQSRRCLMPCVSRSRSELLVLDL</sequence>
<evidence type="ECO:0000256" key="1">
    <source>
        <dbReference type="ARBA" id="ARBA00022630"/>
    </source>
</evidence>
<evidence type="ECO:0000256" key="5">
    <source>
        <dbReference type="ARBA" id="ARBA00023004"/>
    </source>
</evidence>
<dbReference type="InterPro" id="IPR050415">
    <property type="entry name" value="MRET"/>
</dbReference>
<dbReference type="SUPFAM" id="SSF63380">
    <property type="entry name" value="Riboflavin synthase domain-like"/>
    <property type="match status" value="1"/>
</dbReference>
<dbReference type="SUPFAM" id="SSF54292">
    <property type="entry name" value="2Fe-2S ferredoxin-like"/>
    <property type="match status" value="1"/>
</dbReference>
<dbReference type="CDD" id="cd06185">
    <property type="entry name" value="PDR_like"/>
    <property type="match status" value="1"/>
</dbReference>
<dbReference type="Gene3D" id="2.102.10.10">
    <property type="entry name" value="Rieske [2Fe-2S] iron-sulphur domain"/>
    <property type="match status" value="1"/>
</dbReference>
<evidence type="ECO:0000256" key="4">
    <source>
        <dbReference type="ARBA" id="ARBA00023002"/>
    </source>
</evidence>
<evidence type="ECO:0000313" key="11">
    <source>
        <dbReference type="Proteomes" id="UP000344274"/>
    </source>
</evidence>
<dbReference type="RefSeq" id="WP_154947485.1">
    <property type="nucleotide sequence ID" value="NZ_CABVHB010000039.1"/>
</dbReference>
<dbReference type="InterPro" id="IPR017927">
    <property type="entry name" value="FAD-bd_FR_type"/>
</dbReference>
<dbReference type="CDD" id="cd00207">
    <property type="entry name" value="fer2"/>
    <property type="match status" value="1"/>
</dbReference>
<feature type="domain" description="FAD-binding FR-type" evidence="9">
    <location>
        <begin position="269"/>
        <end position="372"/>
    </location>
</feature>
<dbReference type="EC" id="1.14.12.17" evidence="10"/>
<dbReference type="InterPro" id="IPR012675">
    <property type="entry name" value="Beta-grasp_dom_sf"/>
</dbReference>
<keyword evidence="6" id="KW-0411">Iron-sulfur</keyword>
<name>A0A5E6VX94_PSEFL</name>
<dbReference type="SUPFAM" id="SSF50022">
    <property type="entry name" value="ISP domain"/>
    <property type="match status" value="1"/>
</dbReference>
<keyword evidence="4 10" id="KW-0560">Oxidoreductase</keyword>
<feature type="domain" description="2Fe-2S ferredoxin-type" evidence="7">
    <location>
        <begin position="498"/>
        <end position="583"/>
    </location>
</feature>
<dbReference type="InterPro" id="IPR017938">
    <property type="entry name" value="Riboflavin_synthase-like_b-brl"/>
</dbReference>